<reference evidence="1 2" key="1">
    <citation type="journal article" date="2018" name="Proc. R. Soc. B">
        <title>A non-coding region near Follistatin controls head colour polymorphism in the Gouldian finch.</title>
        <authorList>
            <person name="Toomey M.B."/>
            <person name="Marques C.I."/>
            <person name="Andrade P."/>
            <person name="Araujo P.M."/>
            <person name="Sabatino S."/>
            <person name="Gazda M.A."/>
            <person name="Afonso S."/>
            <person name="Lopes R.J."/>
            <person name="Corbo J.C."/>
            <person name="Carneiro M."/>
        </authorList>
    </citation>
    <scope>NUCLEOTIDE SEQUENCE [LARGE SCALE GENOMIC DNA]</scope>
    <source>
        <strain evidence="1">Red01</strain>
        <tissue evidence="1">Muscle</tissue>
    </source>
</reference>
<name>A0A3L8SEI2_CHLGU</name>
<evidence type="ECO:0000313" key="1">
    <source>
        <dbReference type="EMBL" id="RLW00199.1"/>
    </source>
</evidence>
<comment type="caution">
    <text evidence="1">The sequence shown here is derived from an EMBL/GenBank/DDBJ whole genome shotgun (WGS) entry which is preliminary data.</text>
</comment>
<accession>A0A3L8SEI2</accession>
<proteinExistence type="predicted"/>
<dbReference type="Proteomes" id="UP000276834">
    <property type="component" value="Unassembled WGS sequence"/>
</dbReference>
<evidence type="ECO:0000313" key="2">
    <source>
        <dbReference type="Proteomes" id="UP000276834"/>
    </source>
</evidence>
<organism evidence="1 2">
    <name type="scientific">Chloebia gouldiae</name>
    <name type="common">Gouldian finch</name>
    <name type="synonym">Erythrura gouldiae</name>
    <dbReference type="NCBI Taxonomy" id="44316"/>
    <lineage>
        <taxon>Eukaryota</taxon>
        <taxon>Metazoa</taxon>
        <taxon>Chordata</taxon>
        <taxon>Craniata</taxon>
        <taxon>Vertebrata</taxon>
        <taxon>Euteleostomi</taxon>
        <taxon>Archelosauria</taxon>
        <taxon>Archosauria</taxon>
        <taxon>Dinosauria</taxon>
        <taxon>Saurischia</taxon>
        <taxon>Theropoda</taxon>
        <taxon>Coelurosauria</taxon>
        <taxon>Aves</taxon>
        <taxon>Neognathae</taxon>
        <taxon>Neoaves</taxon>
        <taxon>Telluraves</taxon>
        <taxon>Australaves</taxon>
        <taxon>Passeriformes</taxon>
        <taxon>Passeroidea</taxon>
        <taxon>Passeridae</taxon>
        <taxon>Chloebia</taxon>
    </lineage>
</organism>
<gene>
    <name evidence="1" type="ORF">DV515_00009075</name>
</gene>
<dbReference type="EMBL" id="QUSF01000028">
    <property type="protein sequence ID" value="RLW00199.1"/>
    <property type="molecule type" value="Genomic_DNA"/>
</dbReference>
<sequence>MEGRRRGIETRHLDIINIYVISTTKVTTGMNSSPSLRQVKILSGAARDRATDKAAAQVQGASWTPSYLPAEDWSPLGTTSQETRMAEDRYTYNRAQAKSGYLDLSLNGARMG</sequence>
<keyword evidence="2" id="KW-1185">Reference proteome</keyword>
<dbReference type="AlphaFoldDB" id="A0A3L8SEI2"/>
<protein>
    <submittedName>
        <fullName evidence="1">Uncharacterized protein</fullName>
    </submittedName>
</protein>